<accession>A0A6G7CF05</accession>
<dbReference type="GO" id="GO:0043107">
    <property type="term" value="P:type IV pilus-dependent motility"/>
    <property type="evidence" value="ECO:0007669"/>
    <property type="project" value="InterPro"/>
</dbReference>
<dbReference type="Gene3D" id="1.10.287.540">
    <property type="entry name" value="Helix hairpin bin"/>
    <property type="match status" value="1"/>
</dbReference>
<proteinExistence type="predicted"/>
<evidence type="ECO:0000313" key="3">
    <source>
        <dbReference type="EMBL" id="QIH40672.1"/>
    </source>
</evidence>
<dbReference type="EMBL" id="CP049331">
    <property type="protein sequence ID" value="QIH40672.1"/>
    <property type="molecule type" value="Genomic_DNA"/>
</dbReference>
<keyword evidence="2" id="KW-0472">Membrane</keyword>
<reference evidence="3 4" key="1">
    <citation type="submission" date="2020-02" db="EMBL/GenBank/DDBJ databases">
        <title>A complete genome of a marine bacterium Vibrio sp. ZWAL4003 isolated from the mangrove sediment with the ability to degrade polysaccharides.</title>
        <authorList>
            <person name="Wu J."/>
            <person name="Qu W."/>
            <person name="Zeng R."/>
        </authorList>
    </citation>
    <scope>NUCLEOTIDE SEQUENCE [LARGE SCALE GENOMIC DNA]</scope>
    <source>
        <strain evidence="3 4">ZWAL4003</strain>
    </source>
</reference>
<dbReference type="PANTHER" id="PTHR39555:SF1">
    <property type="entry name" value="TYPE IV PILUS INNER MEMBRANE COMPONENT PILO"/>
    <property type="match status" value="1"/>
</dbReference>
<dbReference type="KEGG" id="vzi:G5S32_01185"/>
<keyword evidence="2" id="KW-1133">Transmembrane helix</keyword>
<dbReference type="RefSeq" id="WP_165310110.1">
    <property type="nucleotide sequence ID" value="NZ_CP049331.1"/>
</dbReference>
<dbReference type="Gene3D" id="3.30.70.60">
    <property type="match status" value="1"/>
</dbReference>
<sequence>MGDFNNLEIDDIAEWPLLPQLVMLLIVALLIQGVGYWFYLTPKQNTLHLLIEEEQTLKSAIRTKAHKVANLPQVKAQLDDLSERYDDLLQQLPEQKELATLLAAVNELGNKHQLKIIRIEWGEKEQQAFLSRMPLNLELTGEYHNIGLFSQAIAQLPRIIHLEDVNWQRIRHDSENLSVQVRAFTYQYHPDVVNKGELQ</sequence>
<dbReference type="AlphaFoldDB" id="A0A6G7CF05"/>
<dbReference type="InterPro" id="IPR007445">
    <property type="entry name" value="PilO"/>
</dbReference>
<dbReference type="PANTHER" id="PTHR39555">
    <property type="entry name" value="FIMBRIAL ASSEMBLY PROTEIN PILO-LIKE PROTEIN-RELATED"/>
    <property type="match status" value="1"/>
</dbReference>
<dbReference type="InterPro" id="IPR014717">
    <property type="entry name" value="Transl_elong_EF1B/ribsomal_bS6"/>
</dbReference>
<dbReference type="PIRSF" id="PIRSF016482">
    <property type="entry name" value="PilO"/>
    <property type="match status" value="1"/>
</dbReference>
<dbReference type="Proteomes" id="UP000503003">
    <property type="component" value="Chromosome 1"/>
</dbReference>
<feature type="transmembrane region" description="Helical" evidence="2">
    <location>
        <begin position="20"/>
        <end position="40"/>
    </location>
</feature>
<feature type="coiled-coil region" evidence="1">
    <location>
        <begin position="71"/>
        <end position="98"/>
    </location>
</feature>
<keyword evidence="2" id="KW-0812">Transmembrane</keyword>
<keyword evidence="1" id="KW-0175">Coiled coil</keyword>
<evidence type="ECO:0000256" key="2">
    <source>
        <dbReference type="SAM" id="Phobius"/>
    </source>
</evidence>
<evidence type="ECO:0000313" key="4">
    <source>
        <dbReference type="Proteomes" id="UP000503003"/>
    </source>
</evidence>
<protein>
    <submittedName>
        <fullName evidence="3">Type 4a pilus biogenesis protein PilO</fullName>
    </submittedName>
</protein>
<keyword evidence="4" id="KW-1185">Reference proteome</keyword>
<gene>
    <name evidence="3" type="primary">pilO</name>
    <name evidence="3" type="ORF">G5S32_01185</name>
</gene>
<dbReference type="Pfam" id="PF04350">
    <property type="entry name" value="PilO"/>
    <property type="match status" value="1"/>
</dbReference>
<name>A0A6G7CF05_9VIBR</name>
<organism evidence="3 4">
    <name type="scientific">Vibrio ziniensis</name>
    <dbReference type="NCBI Taxonomy" id="2711221"/>
    <lineage>
        <taxon>Bacteria</taxon>
        <taxon>Pseudomonadati</taxon>
        <taxon>Pseudomonadota</taxon>
        <taxon>Gammaproteobacteria</taxon>
        <taxon>Vibrionales</taxon>
        <taxon>Vibrionaceae</taxon>
        <taxon>Vibrio</taxon>
    </lineage>
</organism>
<evidence type="ECO:0000256" key="1">
    <source>
        <dbReference type="SAM" id="Coils"/>
    </source>
</evidence>
<dbReference type="GO" id="GO:0043683">
    <property type="term" value="P:type IV pilus assembly"/>
    <property type="evidence" value="ECO:0007669"/>
    <property type="project" value="InterPro"/>
</dbReference>